<accession>A0A3S3A996</accession>
<evidence type="ECO:0000313" key="2">
    <source>
        <dbReference type="Proteomes" id="UP000284333"/>
    </source>
</evidence>
<sequence length="27" mass="2430">MNKQTKGAIAAGAAALLLAGGAGTMAA</sequence>
<gene>
    <name evidence="1" type="ORF">EF834_08260</name>
</gene>
<organism evidence="1 2">
    <name type="scientific">Rhodococcus spongiicola</name>
    <dbReference type="NCBI Taxonomy" id="2487352"/>
    <lineage>
        <taxon>Bacteria</taxon>
        <taxon>Bacillati</taxon>
        <taxon>Actinomycetota</taxon>
        <taxon>Actinomycetes</taxon>
        <taxon>Mycobacteriales</taxon>
        <taxon>Nocardiaceae</taxon>
        <taxon>Rhodococcus</taxon>
    </lineage>
</organism>
<proteinExistence type="predicted"/>
<name>A0A3S3A996_9NOCA</name>
<comment type="caution">
    <text evidence="1">The sequence shown here is derived from an EMBL/GenBank/DDBJ whole genome shotgun (WGS) entry which is preliminary data.</text>
</comment>
<dbReference type="EMBL" id="RKLN01000002">
    <property type="protein sequence ID" value="RVW04950.1"/>
    <property type="molecule type" value="Genomic_DNA"/>
</dbReference>
<evidence type="ECO:0000313" key="1">
    <source>
        <dbReference type="EMBL" id="RVW04950.1"/>
    </source>
</evidence>
<protein>
    <submittedName>
        <fullName evidence="1">Alternate-type signal peptide domain-containing protein</fullName>
    </submittedName>
</protein>
<keyword evidence="2" id="KW-1185">Reference proteome</keyword>
<dbReference type="Proteomes" id="UP000284333">
    <property type="component" value="Unassembled WGS sequence"/>
</dbReference>
<feature type="non-terminal residue" evidence="1">
    <location>
        <position position="27"/>
    </location>
</feature>
<reference evidence="1 2" key="1">
    <citation type="submission" date="2018-11" db="EMBL/GenBank/DDBJ databases">
        <title>Rhodococcus spongicola sp. nov. and Rhodococcus xishaensis sp. nov. from marine sponges.</title>
        <authorList>
            <person name="Li L."/>
            <person name="Lin H.W."/>
        </authorList>
    </citation>
    <scope>NUCLEOTIDE SEQUENCE [LARGE SCALE GENOMIC DNA]</scope>
    <source>
        <strain evidence="1 2">LHW50502</strain>
    </source>
</reference>
<dbReference type="AlphaFoldDB" id="A0A3S3A996"/>